<dbReference type="KEGG" id="bqy:MUS_2957"/>
<gene>
    <name evidence="2" type="ORF">MUS_2957</name>
</gene>
<proteinExistence type="predicted"/>
<dbReference type="KEGG" id="bya:BANAU_2624"/>
<accession>I2C876</accession>
<evidence type="ECO:0000313" key="3">
    <source>
        <dbReference type="Proteomes" id="UP000002878"/>
    </source>
</evidence>
<dbReference type="HOGENOM" id="CLU_2894560_0_0_9"/>
<dbReference type="PROSITE" id="PS51257">
    <property type="entry name" value="PROKAR_LIPOPROTEIN"/>
    <property type="match status" value="1"/>
</dbReference>
<feature type="transmembrane region" description="Helical" evidence="1">
    <location>
        <begin position="34"/>
        <end position="51"/>
    </location>
</feature>
<organism evidence="2 3">
    <name type="scientific">Bacillus amyloliquefaciens (strain Y2)</name>
    <name type="common">Bacillus amyloliquefaciens subsp. plantarum (strain B9601-Y2)</name>
    <dbReference type="NCBI Taxonomy" id="1155777"/>
    <lineage>
        <taxon>Bacteria</taxon>
        <taxon>Bacillati</taxon>
        <taxon>Bacillota</taxon>
        <taxon>Bacilli</taxon>
        <taxon>Bacillales</taxon>
        <taxon>Bacillaceae</taxon>
        <taxon>Bacillus</taxon>
        <taxon>Bacillus amyloliquefaciens group</taxon>
    </lineage>
</organism>
<keyword evidence="1" id="KW-0472">Membrane</keyword>
<dbReference type="AlphaFoldDB" id="I2C876"/>
<keyword evidence="1" id="KW-1133">Transmembrane helix</keyword>
<sequence length="56" mass="6292">MKKIFAFMLLLLNDFLFITGAAFIACAAYRLHSNIGLLTTGVFFIFYAVLISKKRG</sequence>
<evidence type="ECO:0000313" key="2">
    <source>
        <dbReference type="EMBL" id="AFJ62850.1"/>
    </source>
</evidence>
<name>I2C876_BACAY</name>
<evidence type="ECO:0000256" key="1">
    <source>
        <dbReference type="SAM" id="Phobius"/>
    </source>
</evidence>
<dbReference type="Proteomes" id="UP000002878">
    <property type="component" value="Chromosome"/>
</dbReference>
<keyword evidence="1" id="KW-0812">Transmembrane</keyword>
<protein>
    <submittedName>
        <fullName evidence="2">Phage-related protein</fullName>
    </submittedName>
</protein>
<dbReference type="PATRIC" id="fig|1126211.3.peg.2804"/>
<dbReference type="EMBL" id="CP003332">
    <property type="protein sequence ID" value="AFJ62850.1"/>
    <property type="molecule type" value="Genomic_DNA"/>
</dbReference>
<reference evidence="2 3" key="1">
    <citation type="journal article" date="2012" name="J. Biotechnol.">
        <title>Genome sequence of the plant growth promoting strain Bacillus amyloliquefaciens subsp. plantarum B9601-Y2 and expression of mersacidin and other secondary metabolites.</title>
        <authorList>
            <person name="He P."/>
            <person name="Hao K."/>
            <person name="Blom J."/>
            <person name="Ruckert C."/>
            <person name="Vater J."/>
            <person name="Mao Z."/>
            <person name="Wu Y."/>
            <person name="Hou M."/>
            <person name="He P."/>
            <person name="He Y."/>
            <person name="Borriss R."/>
        </authorList>
    </citation>
    <scope>NUCLEOTIDE SEQUENCE [LARGE SCALE GENOMIC DNA]</scope>
    <source>
        <strain evidence="2">Y2</strain>
    </source>
</reference>